<dbReference type="AlphaFoldDB" id="A0A396RS28"/>
<dbReference type="RefSeq" id="WP_118862874.1">
    <property type="nucleotide sequence ID" value="NZ_QWLV01000001.1"/>
</dbReference>
<sequence length="89" mass="9230">MRAILSKVVTGSMIAGAALLVSACGESTPADTSVDNTMVTDMNAMEPMDGTMTDNMTSVDGAMANDGMMANDTMMSNDMMANDTMTNAM</sequence>
<comment type="caution">
    <text evidence="2">The sequence shown here is derived from an EMBL/GenBank/DDBJ whole genome shotgun (WGS) entry which is preliminary data.</text>
</comment>
<accession>A0A396RS28</accession>
<name>A0A396RS28_9SPHN</name>
<evidence type="ECO:0000313" key="2">
    <source>
        <dbReference type="EMBL" id="RHW19368.1"/>
    </source>
</evidence>
<dbReference type="OrthoDB" id="7584521at2"/>
<evidence type="ECO:0000256" key="1">
    <source>
        <dbReference type="SAM" id="SignalP"/>
    </source>
</evidence>
<reference evidence="2 3" key="1">
    <citation type="submission" date="2018-08" db="EMBL/GenBank/DDBJ databases">
        <title>The multiple taxonomic identification of Sphingomonas gilva.</title>
        <authorList>
            <person name="Zhu D."/>
            <person name="Zheng S."/>
        </authorList>
    </citation>
    <scope>NUCLEOTIDE SEQUENCE [LARGE SCALE GENOMIC DNA]</scope>
    <source>
        <strain evidence="2 3">ZDH117</strain>
    </source>
</reference>
<organism evidence="2 3">
    <name type="scientific">Sphingomonas gilva</name>
    <dbReference type="NCBI Taxonomy" id="2305907"/>
    <lineage>
        <taxon>Bacteria</taxon>
        <taxon>Pseudomonadati</taxon>
        <taxon>Pseudomonadota</taxon>
        <taxon>Alphaproteobacteria</taxon>
        <taxon>Sphingomonadales</taxon>
        <taxon>Sphingomonadaceae</taxon>
        <taxon>Sphingomonas</taxon>
    </lineage>
</organism>
<dbReference type="PROSITE" id="PS51257">
    <property type="entry name" value="PROKAR_LIPOPROTEIN"/>
    <property type="match status" value="1"/>
</dbReference>
<dbReference type="Proteomes" id="UP000266693">
    <property type="component" value="Unassembled WGS sequence"/>
</dbReference>
<feature type="chain" id="PRO_5017470244" description="Pentapeptide MXKDX repeat protein" evidence="1">
    <location>
        <begin position="18"/>
        <end position="89"/>
    </location>
</feature>
<evidence type="ECO:0000313" key="3">
    <source>
        <dbReference type="Proteomes" id="UP000266693"/>
    </source>
</evidence>
<keyword evidence="1" id="KW-0732">Signal</keyword>
<proteinExistence type="predicted"/>
<evidence type="ECO:0008006" key="4">
    <source>
        <dbReference type="Google" id="ProtNLM"/>
    </source>
</evidence>
<protein>
    <recommendedName>
        <fullName evidence="4">Pentapeptide MXKDX repeat protein</fullName>
    </recommendedName>
</protein>
<keyword evidence="3" id="KW-1185">Reference proteome</keyword>
<feature type="signal peptide" evidence="1">
    <location>
        <begin position="1"/>
        <end position="17"/>
    </location>
</feature>
<dbReference type="EMBL" id="QWLV01000001">
    <property type="protein sequence ID" value="RHW19368.1"/>
    <property type="molecule type" value="Genomic_DNA"/>
</dbReference>
<gene>
    <name evidence="2" type="ORF">D1610_04500</name>
</gene>